<name>A0A174JQ30_9ACTN</name>
<feature type="domain" description="HTH cro/C1-type" evidence="1">
    <location>
        <begin position="38"/>
        <end position="90"/>
    </location>
</feature>
<accession>A0A174JQ30</accession>
<organism evidence="2 3">
    <name type="scientific">Collinsella aerofaciens</name>
    <dbReference type="NCBI Taxonomy" id="74426"/>
    <lineage>
        <taxon>Bacteria</taxon>
        <taxon>Bacillati</taxon>
        <taxon>Actinomycetota</taxon>
        <taxon>Coriobacteriia</taxon>
        <taxon>Coriobacteriales</taxon>
        <taxon>Coriobacteriaceae</taxon>
        <taxon>Collinsella</taxon>
    </lineage>
</organism>
<dbReference type="CDD" id="cd00093">
    <property type="entry name" value="HTH_XRE"/>
    <property type="match status" value="1"/>
</dbReference>
<dbReference type="SMART" id="SM00530">
    <property type="entry name" value="HTH_XRE"/>
    <property type="match status" value="1"/>
</dbReference>
<reference evidence="2 3" key="1">
    <citation type="submission" date="2015-09" db="EMBL/GenBank/DDBJ databases">
        <authorList>
            <consortium name="Pathogen Informatics"/>
        </authorList>
    </citation>
    <scope>NUCLEOTIDE SEQUENCE [LARGE SCALE GENOMIC DNA]</scope>
    <source>
        <strain evidence="2 3">2789STDY5834902</strain>
    </source>
</reference>
<protein>
    <submittedName>
        <fullName evidence="2">Transcriptional regulator, y4mF family</fullName>
    </submittedName>
</protein>
<dbReference type="RefSeq" id="WP_082435520.1">
    <property type="nucleotide sequence ID" value="NZ_CABIXX010000010.1"/>
</dbReference>
<dbReference type="SUPFAM" id="SSF47413">
    <property type="entry name" value="lambda repressor-like DNA-binding domains"/>
    <property type="match status" value="1"/>
</dbReference>
<evidence type="ECO:0000259" key="1">
    <source>
        <dbReference type="PROSITE" id="PS50943"/>
    </source>
</evidence>
<gene>
    <name evidence="2" type="ORF">ERS852514_00819</name>
</gene>
<dbReference type="InterPro" id="IPR010982">
    <property type="entry name" value="Lambda_DNA-bd_dom_sf"/>
</dbReference>
<dbReference type="PROSITE" id="PS50943">
    <property type="entry name" value="HTH_CROC1"/>
    <property type="match status" value="1"/>
</dbReference>
<dbReference type="Gene3D" id="1.10.260.40">
    <property type="entry name" value="lambda repressor-like DNA-binding domains"/>
    <property type="match status" value="1"/>
</dbReference>
<dbReference type="AlphaFoldDB" id="A0A174JQ30"/>
<proteinExistence type="predicted"/>
<sequence length="96" mass="10882">MRTVTTIKKLDGRIKLKPSEAAFSERMVFDPAEMGKALRLRRRELGLTQRDVATMTGRSLRVIGDIERGRTTVEIGVIFDYASIVDIDFILKVRGK</sequence>
<dbReference type="EMBL" id="CZAQ01000010">
    <property type="protein sequence ID" value="CUP01894.1"/>
    <property type="molecule type" value="Genomic_DNA"/>
</dbReference>
<evidence type="ECO:0000313" key="3">
    <source>
        <dbReference type="Proteomes" id="UP000095454"/>
    </source>
</evidence>
<dbReference type="GO" id="GO:0003677">
    <property type="term" value="F:DNA binding"/>
    <property type="evidence" value="ECO:0007669"/>
    <property type="project" value="InterPro"/>
</dbReference>
<evidence type="ECO:0000313" key="2">
    <source>
        <dbReference type="EMBL" id="CUP01894.1"/>
    </source>
</evidence>
<dbReference type="Proteomes" id="UP000095454">
    <property type="component" value="Unassembled WGS sequence"/>
</dbReference>
<dbReference type="InterPro" id="IPR001387">
    <property type="entry name" value="Cro/C1-type_HTH"/>
</dbReference>
<dbReference type="Pfam" id="PF13560">
    <property type="entry name" value="HTH_31"/>
    <property type="match status" value="1"/>
</dbReference>